<protein>
    <submittedName>
        <fullName evidence="3">Uncharacterized protein</fullName>
    </submittedName>
</protein>
<proteinExistence type="predicted"/>
<dbReference type="OrthoDB" id="21607at2759"/>
<evidence type="ECO:0000256" key="1">
    <source>
        <dbReference type="SAM" id="Coils"/>
    </source>
</evidence>
<dbReference type="EMBL" id="CAAALY010050613">
    <property type="protein sequence ID" value="VEL21304.1"/>
    <property type="molecule type" value="Genomic_DNA"/>
</dbReference>
<gene>
    <name evidence="3" type="ORF">PXEA_LOCUS14744</name>
</gene>
<evidence type="ECO:0000313" key="4">
    <source>
        <dbReference type="Proteomes" id="UP000784294"/>
    </source>
</evidence>
<dbReference type="Proteomes" id="UP000784294">
    <property type="component" value="Unassembled WGS sequence"/>
</dbReference>
<evidence type="ECO:0000256" key="2">
    <source>
        <dbReference type="SAM" id="MobiDB-lite"/>
    </source>
</evidence>
<organism evidence="3 4">
    <name type="scientific">Protopolystoma xenopodis</name>
    <dbReference type="NCBI Taxonomy" id="117903"/>
    <lineage>
        <taxon>Eukaryota</taxon>
        <taxon>Metazoa</taxon>
        <taxon>Spiralia</taxon>
        <taxon>Lophotrochozoa</taxon>
        <taxon>Platyhelminthes</taxon>
        <taxon>Monogenea</taxon>
        <taxon>Polyopisthocotylea</taxon>
        <taxon>Polystomatidea</taxon>
        <taxon>Polystomatidae</taxon>
        <taxon>Protopolystoma</taxon>
    </lineage>
</organism>
<feature type="region of interest" description="Disordered" evidence="2">
    <location>
        <begin position="1"/>
        <end position="21"/>
    </location>
</feature>
<feature type="compositionally biased region" description="Polar residues" evidence="2">
    <location>
        <begin position="1"/>
        <end position="12"/>
    </location>
</feature>
<feature type="coiled-coil region" evidence="1">
    <location>
        <begin position="88"/>
        <end position="150"/>
    </location>
</feature>
<dbReference type="AlphaFoldDB" id="A0A448WVM0"/>
<comment type="caution">
    <text evidence="3">The sequence shown here is derived from an EMBL/GenBank/DDBJ whole genome shotgun (WGS) entry which is preliminary data.</text>
</comment>
<name>A0A448WVM0_9PLAT</name>
<feature type="region of interest" description="Disordered" evidence="2">
    <location>
        <begin position="246"/>
        <end position="281"/>
    </location>
</feature>
<sequence length="589" mass="66315">MANSISSPSLKNDFTLIDPKKHHTSTNNLVLTINNKPENTKMTSSLHKKSKNLSIDASSEPQLLSQSTVSSIDSQRNANRISVNTDLLSRVEKEKKVYEARISDLTQLTEMRKVEIEKLTFELRRAKKEAQDATEIASETQNELVMLKKQFEDINGTSKSLCGRNTSSTTDSIQSLPTDTIRPKKIEDKNLARDDTYSSADATSISHPLNRLRYCSPPDSLGTTTRMTAGGATTVITGTITVSSASSEWDESNRGIDASNASVDARESDTGLSIDDPPPIQPQNALSVANLQGRLLQMEEDNYTTTEELQATLQELCDLQRSLDEAHEENRNLAFERAILLESLCTQTAKLEHCRLQIDQLKYLLLTDRAAQTPDTREAHFCKLYASIEQEKQDLLTQNNELAQSSDGLAQECRILTEKIALLQDSFDAIENEHAALTKAYQLAIVKIESIQQAEETLKAAHSGSSESYIQNFAVDYSLGSCIQAEDEDITHFYWNSTGSAITKICPHMANHEKAEEQLRDLQKDNEDLRERFQLLESEHERQLTEWRLYERDLLKTVQVADGIKAESEEEMKRMARENHCLREQVIRL</sequence>
<feature type="region of interest" description="Disordered" evidence="2">
    <location>
        <begin position="37"/>
        <end position="60"/>
    </location>
</feature>
<evidence type="ECO:0000313" key="3">
    <source>
        <dbReference type="EMBL" id="VEL21304.1"/>
    </source>
</evidence>
<keyword evidence="4" id="KW-1185">Reference proteome</keyword>
<keyword evidence="1" id="KW-0175">Coiled coil</keyword>
<accession>A0A448WVM0</accession>
<feature type="coiled-coil region" evidence="1">
    <location>
        <begin position="512"/>
        <end position="585"/>
    </location>
</feature>
<reference evidence="3" key="1">
    <citation type="submission" date="2018-11" db="EMBL/GenBank/DDBJ databases">
        <authorList>
            <consortium name="Pathogen Informatics"/>
        </authorList>
    </citation>
    <scope>NUCLEOTIDE SEQUENCE</scope>
</reference>
<feature type="coiled-coil region" evidence="1">
    <location>
        <begin position="385"/>
        <end position="433"/>
    </location>
</feature>